<proteinExistence type="predicted"/>
<evidence type="ECO:0000313" key="1">
    <source>
        <dbReference type="EMBL" id="QJA80565.1"/>
    </source>
</evidence>
<dbReference type="AlphaFoldDB" id="A0A6M3KGK2"/>
<protein>
    <submittedName>
        <fullName evidence="1">Uncharacterized protein</fullName>
    </submittedName>
</protein>
<evidence type="ECO:0000313" key="2">
    <source>
        <dbReference type="EMBL" id="QJA88229.1"/>
    </source>
</evidence>
<name>A0A6M3KGK2_9ZZZZ</name>
<organism evidence="1">
    <name type="scientific">viral metagenome</name>
    <dbReference type="NCBI Taxonomy" id="1070528"/>
    <lineage>
        <taxon>unclassified sequences</taxon>
        <taxon>metagenomes</taxon>
        <taxon>organismal metagenomes</taxon>
    </lineage>
</organism>
<gene>
    <name evidence="1" type="ORF">MM415A00699_0007</name>
    <name evidence="2" type="ORF">MM415B02807_0012</name>
</gene>
<accession>A0A6M3KGK2</accession>
<dbReference type="EMBL" id="MT142763">
    <property type="protein sequence ID" value="QJA88229.1"/>
    <property type="molecule type" value="Genomic_DNA"/>
</dbReference>
<sequence length="183" mass="21531">MSSKKITKRDKYPLLERTGHDPDEFRYPVKDSDGHVRIWLSLPTAVSDQIEFIIRSHQFPYAAATDLFRHAVHRHLEWLLSFPTRIKNIMSQINIMREMLIEEDAKAAASEVVEKLATVTDRYIAMRRWKDAQNIAGRIYDQINKSPDSYWRDRMIAEMRMRYGELLDMKFDVETKIKGLEGG</sequence>
<dbReference type="EMBL" id="MT142427">
    <property type="protein sequence ID" value="QJA80565.1"/>
    <property type="molecule type" value="Genomic_DNA"/>
</dbReference>
<reference evidence="1" key="1">
    <citation type="submission" date="2020-03" db="EMBL/GenBank/DDBJ databases">
        <title>The deep terrestrial virosphere.</title>
        <authorList>
            <person name="Holmfeldt K."/>
            <person name="Nilsson E."/>
            <person name="Simone D."/>
            <person name="Lopez-Fernandez M."/>
            <person name="Wu X."/>
            <person name="de Brujin I."/>
            <person name="Lundin D."/>
            <person name="Andersson A."/>
            <person name="Bertilsson S."/>
            <person name="Dopson M."/>
        </authorList>
    </citation>
    <scope>NUCLEOTIDE SEQUENCE</scope>
    <source>
        <strain evidence="1">MM415A00699</strain>
        <strain evidence="2">MM415B02807</strain>
    </source>
</reference>